<organism evidence="1 2">
    <name type="scientific">Mytilus coruscus</name>
    <name type="common">Sea mussel</name>
    <dbReference type="NCBI Taxonomy" id="42192"/>
    <lineage>
        <taxon>Eukaryota</taxon>
        <taxon>Metazoa</taxon>
        <taxon>Spiralia</taxon>
        <taxon>Lophotrochozoa</taxon>
        <taxon>Mollusca</taxon>
        <taxon>Bivalvia</taxon>
        <taxon>Autobranchia</taxon>
        <taxon>Pteriomorphia</taxon>
        <taxon>Mytilida</taxon>
        <taxon>Mytiloidea</taxon>
        <taxon>Mytilidae</taxon>
        <taxon>Mytilinae</taxon>
        <taxon>Mytilus</taxon>
    </lineage>
</organism>
<name>A0A6J8BWJ5_MYTCO</name>
<dbReference type="SUPFAM" id="SSF56219">
    <property type="entry name" value="DNase I-like"/>
    <property type="match status" value="1"/>
</dbReference>
<dbReference type="Gene3D" id="3.60.10.10">
    <property type="entry name" value="Endonuclease/exonuclease/phosphatase"/>
    <property type="match status" value="1"/>
</dbReference>
<dbReference type="Proteomes" id="UP000507470">
    <property type="component" value="Unassembled WGS sequence"/>
</dbReference>
<dbReference type="InterPro" id="IPR036691">
    <property type="entry name" value="Endo/exonu/phosph_ase_sf"/>
</dbReference>
<accession>A0A6J8BWJ5</accession>
<gene>
    <name evidence="1" type="ORF">MCOR_23337</name>
</gene>
<sequence length="238" mass="27042">MSGDIAQNPGPIKYPCGICCKPTKEKSAGYQCEGCLFWHHIKCINMPIHEYNELSNNIRELVLQIVYITIFDKFIFRAVNQRETADLSYLPCHSTTISGLTDVNIGKSGAKDNMHEDVFEELKKVRSSNTSNLMCGYLNINSLRYKFEPIKDLLHRNLVDILFLSETKIDESFPNAQFCVDNFTIWRADRNQHGGGLIAYVRSDLAADRKIQLEFSGVESIGIEVAIGNKKMVLLWDI</sequence>
<dbReference type="Gene3D" id="3.30.40.10">
    <property type="entry name" value="Zinc/RING finger domain, C3HC4 (zinc finger)"/>
    <property type="match status" value="1"/>
</dbReference>
<evidence type="ECO:0008006" key="3">
    <source>
        <dbReference type="Google" id="ProtNLM"/>
    </source>
</evidence>
<dbReference type="EMBL" id="CACVKT020004123">
    <property type="protein sequence ID" value="CAC5388052.1"/>
    <property type="molecule type" value="Genomic_DNA"/>
</dbReference>
<dbReference type="InterPro" id="IPR013083">
    <property type="entry name" value="Znf_RING/FYVE/PHD"/>
</dbReference>
<dbReference type="OrthoDB" id="6142893at2759"/>
<evidence type="ECO:0000313" key="2">
    <source>
        <dbReference type="Proteomes" id="UP000507470"/>
    </source>
</evidence>
<protein>
    <recommendedName>
        <fullName evidence="3">Endonuclease/exonuclease/phosphatase domain-containing protein</fullName>
    </recommendedName>
</protein>
<proteinExistence type="predicted"/>
<dbReference type="InterPro" id="IPR011011">
    <property type="entry name" value="Znf_FYVE_PHD"/>
</dbReference>
<dbReference type="SUPFAM" id="SSF57903">
    <property type="entry name" value="FYVE/PHD zinc finger"/>
    <property type="match status" value="1"/>
</dbReference>
<keyword evidence="2" id="KW-1185">Reference proteome</keyword>
<dbReference type="AlphaFoldDB" id="A0A6J8BWJ5"/>
<reference evidence="1 2" key="1">
    <citation type="submission" date="2020-06" db="EMBL/GenBank/DDBJ databases">
        <authorList>
            <person name="Li R."/>
            <person name="Bekaert M."/>
        </authorList>
    </citation>
    <scope>NUCLEOTIDE SEQUENCE [LARGE SCALE GENOMIC DNA]</scope>
    <source>
        <strain evidence="2">wild</strain>
    </source>
</reference>
<evidence type="ECO:0000313" key="1">
    <source>
        <dbReference type="EMBL" id="CAC5388052.1"/>
    </source>
</evidence>